<proteinExistence type="predicted"/>
<reference evidence="1" key="1">
    <citation type="journal article" date="2004" name="Nat. Biotechnol.">
        <title>Complete genome sequence of the metabolically versatile photosynthetic bacterium Rhodopseudomonas palustris.</title>
        <authorList>
            <person name="Larimer F.W."/>
            <person name="Chain P."/>
            <person name="Hauser L."/>
            <person name="Lamerdin J."/>
            <person name="Malfatti S."/>
            <person name="Do L."/>
            <person name="Land M.L."/>
            <person name="Pelletier D.A."/>
            <person name="Beatty J.T."/>
            <person name="Lang A.S."/>
            <person name="Tabita F.R."/>
            <person name="Gibson J.L."/>
            <person name="Hanson T.E."/>
            <person name="Bobst C."/>
            <person name="Torres J.L."/>
            <person name="Peres C."/>
            <person name="Harrison F.H."/>
            <person name="Gibson J."/>
            <person name="Harwood C.S."/>
        </authorList>
    </citation>
    <scope>NUCLEOTIDE SEQUENCE [LARGE SCALE GENOMIC DNA]</scope>
    <source>
        <strain evidence="1">CGA009</strain>
    </source>
</reference>
<dbReference type="HOGENOM" id="CLU_2344787_0_0_5"/>
<protein>
    <submittedName>
        <fullName evidence="1">Possible transposase</fullName>
    </submittedName>
</protein>
<evidence type="ECO:0000313" key="1">
    <source>
        <dbReference type="EMBL" id="CAE26752.1"/>
    </source>
</evidence>
<gene>
    <name evidence="1" type="ordered locus">RPA1309</name>
</gene>
<dbReference type="InterPro" id="IPR009057">
    <property type="entry name" value="Homeodomain-like_sf"/>
</dbReference>
<dbReference type="eggNOG" id="COG2963">
    <property type="taxonomic scope" value="Bacteria"/>
</dbReference>
<dbReference type="PhylomeDB" id="Q6NA76"/>
<dbReference type="AlphaFoldDB" id="Q6NA76"/>
<dbReference type="EMBL" id="BX572597">
    <property type="protein sequence ID" value="CAE26752.1"/>
    <property type="molecule type" value="Genomic_DNA"/>
</dbReference>
<organism evidence="1">
    <name type="scientific">Rhodopseudomonas palustris (strain ATCC BAA-98 / CGA009)</name>
    <dbReference type="NCBI Taxonomy" id="258594"/>
    <lineage>
        <taxon>Bacteria</taxon>
        <taxon>Pseudomonadati</taxon>
        <taxon>Pseudomonadota</taxon>
        <taxon>Alphaproteobacteria</taxon>
        <taxon>Hyphomicrobiales</taxon>
        <taxon>Nitrobacteraceae</taxon>
        <taxon>Rhodopseudomonas</taxon>
    </lineage>
</organism>
<sequence length="97" mass="10354">MPCSDGSLVGNQGRGGQAGEGALVSAARAAVDLDVHESVLRKWAKQRGVAPVQAVAGHGQMKPEQREIVRLRRKFAKLQTECDIPKKAAAFFAKEAT</sequence>
<name>Q6NA76_RHOPA</name>
<dbReference type="SUPFAM" id="SSF46689">
    <property type="entry name" value="Homeodomain-like"/>
    <property type="match status" value="1"/>
</dbReference>
<accession>Q6NA76</accession>